<dbReference type="Pfam" id="PF00581">
    <property type="entry name" value="Rhodanese"/>
    <property type="match status" value="1"/>
</dbReference>
<dbReference type="SUPFAM" id="SSF52821">
    <property type="entry name" value="Rhodanese/Cell cycle control phosphatase"/>
    <property type="match status" value="1"/>
</dbReference>
<dbReference type="Proteomes" id="UP000242814">
    <property type="component" value="Unassembled WGS sequence"/>
</dbReference>
<dbReference type="VEuPathDB" id="FungiDB:PABG_00629"/>
<dbReference type="GO" id="GO:0005634">
    <property type="term" value="C:nucleus"/>
    <property type="evidence" value="ECO:0007669"/>
    <property type="project" value="TreeGrafter"/>
</dbReference>
<organism evidence="1 2">
    <name type="scientific">Paracoccidioides brasiliensis</name>
    <dbReference type="NCBI Taxonomy" id="121759"/>
    <lineage>
        <taxon>Eukaryota</taxon>
        <taxon>Fungi</taxon>
        <taxon>Dikarya</taxon>
        <taxon>Ascomycota</taxon>
        <taxon>Pezizomycotina</taxon>
        <taxon>Eurotiomycetes</taxon>
        <taxon>Eurotiomycetidae</taxon>
        <taxon>Onygenales</taxon>
        <taxon>Ajellomycetaceae</taxon>
        <taxon>Paracoccidioides</taxon>
    </lineage>
</organism>
<dbReference type="VEuPathDB" id="FungiDB:PADG_03064"/>
<dbReference type="InterPro" id="IPR001763">
    <property type="entry name" value="Rhodanese-like_dom"/>
</dbReference>
<sequence length="163" mass="17623">MSERLPLASIQETTCHAAFPEPRTTAARISRSEVLSLLKDETRKGAESDYVLVDLRRADHEGGTISTSINLPAQSLSPSIPVLYTIFKNAGTKKVIWYCGSSAGRGTRAGGLFADYITEKEGEGAQRIQSLVLEGGIKGWVGAGPEYVERVDGYEASVWNSTE</sequence>
<dbReference type="AlphaFoldDB" id="A0A1D2JG24"/>
<dbReference type="EMBL" id="LZYO01000118">
    <property type="protein sequence ID" value="ODH31439.1"/>
    <property type="molecule type" value="Genomic_DNA"/>
</dbReference>
<dbReference type="OrthoDB" id="8300214at2759"/>
<evidence type="ECO:0000313" key="2">
    <source>
        <dbReference type="Proteomes" id="UP000242814"/>
    </source>
</evidence>
<dbReference type="PROSITE" id="PS50206">
    <property type="entry name" value="RHODANESE_3"/>
    <property type="match status" value="1"/>
</dbReference>
<dbReference type="GO" id="GO:0004725">
    <property type="term" value="F:protein tyrosine phosphatase activity"/>
    <property type="evidence" value="ECO:0007669"/>
    <property type="project" value="TreeGrafter"/>
</dbReference>
<comment type="caution">
    <text evidence="1">The sequence shown here is derived from an EMBL/GenBank/DDBJ whole genome shotgun (WGS) entry which is preliminary data.</text>
</comment>
<dbReference type="Gene3D" id="3.40.250.10">
    <property type="entry name" value="Rhodanese-like domain"/>
    <property type="match status" value="1"/>
</dbReference>
<evidence type="ECO:0000313" key="1">
    <source>
        <dbReference type="EMBL" id="ODH31439.1"/>
    </source>
</evidence>
<proteinExistence type="predicted"/>
<name>A0A1D2JG24_PARBR</name>
<protein>
    <submittedName>
        <fullName evidence="1">Uncharacterized protein</fullName>
    </submittedName>
</protein>
<reference evidence="1 2" key="1">
    <citation type="submission" date="2016-06" db="EMBL/GenBank/DDBJ databases">
        <authorList>
            <person name="Kjaerup R.B."/>
            <person name="Dalgaard T.S."/>
            <person name="Juul-Madsen H.R."/>
        </authorList>
    </citation>
    <scope>NUCLEOTIDE SEQUENCE [LARGE SCALE GENOMIC DNA]</scope>
    <source>
        <strain evidence="1 2">Pb300</strain>
    </source>
</reference>
<dbReference type="GO" id="GO:0005737">
    <property type="term" value="C:cytoplasm"/>
    <property type="evidence" value="ECO:0007669"/>
    <property type="project" value="TreeGrafter"/>
</dbReference>
<dbReference type="InterPro" id="IPR036873">
    <property type="entry name" value="Rhodanese-like_dom_sf"/>
</dbReference>
<accession>A0A1D2JG24</accession>
<dbReference type="PANTHER" id="PTHR10828:SF50">
    <property type="entry name" value="REDUCTASE (ARC2), PUTATIVE (AFU_ORTHOLOGUE AFUA_6G13400)-RELATED"/>
    <property type="match status" value="1"/>
</dbReference>
<dbReference type="PANTHER" id="PTHR10828">
    <property type="entry name" value="M-PHASE INDUCER PHOSPHATASE DUAL SPECIFICITY PHOSPHATASE CDC25"/>
    <property type="match status" value="1"/>
</dbReference>
<gene>
    <name evidence="1" type="ORF">ACO22_03452</name>
</gene>
<dbReference type="SMART" id="SM00450">
    <property type="entry name" value="RHOD"/>
    <property type="match status" value="1"/>
</dbReference>